<dbReference type="EMBL" id="JAUSQM010000001">
    <property type="protein sequence ID" value="MDP9823072.1"/>
    <property type="molecule type" value="Genomic_DNA"/>
</dbReference>
<organism evidence="4 5">
    <name type="scientific">Nocardioides massiliensis</name>
    <dbReference type="NCBI Taxonomy" id="1325935"/>
    <lineage>
        <taxon>Bacteria</taxon>
        <taxon>Bacillati</taxon>
        <taxon>Actinomycetota</taxon>
        <taxon>Actinomycetes</taxon>
        <taxon>Propionibacteriales</taxon>
        <taxon>Nocardioidaceae</taxon>
        <taxon>Nocardioides</taxon>
    </lineage>
</organism>
<dbReference type="SUPFAM" id="SSF48613">
    <property type="entry name" value="Heme oxygenase-like"/>
    <property type="match status" value="1"/>
</dbReference>
<dbReference type="PANTHER" id="PTHR10720:SF0">
    <property type="entry name" value="HEME OXYGENASE"/>
    <property type="match status" value="1"/>
</dbReference>
<protein>
    <submittedName>
        <fullName evidence="4">Heme oxygenase</fullName>
        <ecNumber evidence="4">1.14.14.18</ecNumber>
    </submittedName>
</protein>
<keyword evidence="4" id="KW-0560">Oxidoreductase</keyword>
<dbReference type="Pfam" id="PF01126">
    <property type="entry name" value="Heme_oxygenase"/>
    <property type="match status" value="1"/>
</dbReference>
<sequence>MTIDTASPLAATDVPLSRLLREGSQSEHTEAETSDFMSFLLEGKVSRDGYAAYLLAMAPVYDALEAAGRALVGDAARPDPLAAAVWDPLLERAAALAEDLTFFAGPDWRARVSTDPAVTAYVERLEHSRSWGGLFIAHHYTRYLGDLSGGQAIGRIIARTYDLADGEGTAFYRFAGIEKPKPYKDGYRARLDSLDLGPAQRADALAEVKLAFRLNHGIFTALSADLDRYLVTD</sequence>
<proteinExistence type="predicted"/>
<keyword evidence="2" id="KW-0479">Metal-binding</keyword>
<dbReference type="InterPro" id="IPR016053">
    <property type="entry name" value="Haem_Oase-like"/>
</dbReference>
<dbReference type="EC" id="1.14.14.18" evidence="4"/>
<dbReference type="PIRSF" id="PIRSF000343">
    <property type="entry name" value="Haem_Oase"/>
    <property type="match status" value="1"/>
</dbReference>
<dbReference type="Proteomes" id="UP001240447">
    <property type="component" value="Unassembled WGS sequence"/>
</dbReference>
<keyword evidence="5" id="KW-1185">Reference proteome</keyword>
<dbReference type="GO" id="GO:0004392">
    <property type="term" value="F:heme oxygenase (decyclizing) activity"/>
    <property type="evidence" value="ECO:0007669"/>
    <property type="project" value="UniProtKB-EC"/>
</dbReference>
<dbReference type="InterPro" id="IPR016084">
    <property type="entry name" value="Haem_Oase-like_multi-hlx"/>
</dbReference>
<name>A0ABT9NRM2_9ACTN</name>
<dbReference type="PANTHER" id="PTHR10720">
    <property type="entry name" value="HEME OXYGENASE"/>
    <property type="match status" value="1"/>
</dbReference>
<keyword evidence="3" id="KW-0408">Iron</keyword>
<evidence type="ECO:0000256" key="3">
    <source>
        <dbReference type="ARBA" id="ARBA00023004"/>
    </source>
</evidence>
<keyword evidence="1" id="KW-0349">Heme</keyword>
<comment type="caution">
    <text evidence="4">The sequence shown here is derived from an EMBL/GenBank/DDBJ whole genome shotgun (WGS) entry which is preliminary data.</text>
</comment>
<dbReference type="Gene3D" id="1.20.910.10">
    <property type="entry name" value="Heme oxygenase-like"/>
    <property type="match status" value="1"/>
</dbReference>
<evidence type="ECO:0000313" key="5">
    <source>
        <dbReference type="Proteomes" id="UP001240447"/>
    </source>
</evidence>
<evidence type="ECO:0000256" key="1">
    <source>
        <dbReference type="ARBA" id="ARBA00022617"/>
    </source>
</evidence>
<dbReference type="PRINTS" id="PR00088">
    <property type="entry name" value="HAEMOXYGNASE"/>
</dbReference>
<reference evidence="4 5" key="1">
    <citation type="submission" date="2023-07" db="EMBL/GenBank/DDBJ databases">
        <title>Sequencing the genomes of 1000 actinobacteria strains.</title>
        <authorList>
            <person name="Klenk H.-P."/>
        </authorList>
    </citation>
    <scope>NUCLEOTIDE SEQUENCE [LARGE SCALE GENOMIC DNA]</scope>
    <source>
        <strain evidence="4 5">GD13</strain>
    </source>
</reference>
<evidence type="ECO:0000256" key="2">
    <source>
        <dbReference type="ARBA" id="ARBA00022723"/>
    </source>
</evidence>
<accession>A0ABT9NRM2</accession>
<dbReference type="InterPro" id="IPR002051">
    <property type="entry name" value="Haem_Oase"/>
</dbReference>
<dbReference type="CDD" id="cd19165">
    <property type="entry name" value="HemeO"/>
    <property type="match status" value="1"/>
</dbReference>
<gene>
    <name evidence="4" type="ORF">J2S59_002881</name>
</gene>
<dbReference type="RefSeq" id="WP_068124157.1">
    <property type="nucleotide sequence ID" value="NZ_CCXJ01000692.1"/>
</dbReference>
<evidence type="ECO:0000313" key="4">
    <source>
        <dbReference type="EMBL" id="MDP9823072.1"/>
    </source>
</evidence>